<name>A5G7R1_GEOUR</name>
<keyword evidence="1" id="KW-0812">Transmembrane</keyword>
<dbReference type="STRING" id="351605.Gura_3676"/>
<evidence type="ECO:0000256" key="1">
    <source>
        <dbReference type="SAM" id="Phobius"/>
    </source>
</evidence>
<evidence type="ECO:0000313" key="3">
    <source>
        <dbReference type="Proteomes" id="UP000006695"/>
    </source>
</evidence>
<dbReference type="Pfam" id="PF09991">
    <property type="entry name" value="DUF2232"/>
    <property type="match status" value="1"/>
</dbReference>
<evidence type="ECO:0000313" key="2">
    <source>
        <dbReference type="EMBL" id="ABQ27829.1"/>
    </source>
</evidence>
<keyword evidence="1" id="KW-0472">Membrane</keyword>
<sequence>MKFPVQGTPLDVMKGSAVTLALFLAYISLPLVGILPGVAAPVAGVYYSLKSGRIAGVAIVIATAALLAVAVDPATTAIYLMQCGVMTLALPEFLSRGKGGSRSIVYTVAINLVVILAVAAAYGILSGQNLHAQVIKGINASITQTITLYEKAGIKGDELKTLQQAMQQAGILIGRIYPALVTVGLSIVAGLNLLLLRKLASRYSVSLVLGDFNRFKNPEQLIWVLIAAGFAMLVDNDVVTPAALNLLIVIVSLYFIQGMAVITHSFNRFVVPGFVRFIFYLLLAVQPFLALVVAVLGIFDLWGDFRTPKKKENL</sequence>
<evidence type="ECO:0008006" key="4">
    <source>
        <dbReference type="Google" id="ProtNLM"/>
    </source>
</evidence>
<protein>
    <recommendedName>
        <fullName evidence="4">DUF2232 domain-containing protein</fullName>
    </recommendedName>
</protein>
<dbReference type="RefSeq" id="WP_011940482.1">
    <property type="nucleotide sequence ID" value="NC_009483.1"/>
</dbReference>
<dbReference type="PANTHER" id="PTHR41324">
    <property type="entry name" value="MEMBRANE PROTEIN-RELATED"/>
    <property type="match status" value="1"/>
</dbReference>
<dbReference type="OrthoDB" id="12714at2"/>
<accession>A5G7R1</accession>
<keyword evidence="3" id="KW-1185">Reference proteome</keyword>
<feature type="transmembrane region" description="Helical" evidence="1">
    <location>
        <begin position="20"/>
        <end position="47"/>
    </location>
</feature>
<dbReference type="KEGG" id="gur:Gura_3676"/>
<proteinExistence type="predicted"/>
<dbReference type="AlphaFoldDB" id="A5G7R1"/>
<dbReference type="PANTHER" id="PTHR41324:SF1">
    <property type="entry name" value="DUF2232 DOMAIN-CONTAINING PROTEIN"/>
    <property type="match status" value="1"/>
</dbReference>
<feature type="transmembrane region" description="Helical" evidence="1">
    <location>
        <begin position="278"/>
        <end position="299"/>
    </location>
</feature>
<feature type="transmembrane region" description="Helical" evidence="1">
    <location>
        <begin position="106"/>
        <end position="125"/>
    </location>
</feature>
<gene>
    <name evidence="2" type="ordered locus">Gura_3676</name>
</gene>
<feature type="transmembrane region" description="Helical" evidence="1">
    <location>
        <begin position="54"/>
        <end position="71"/>
    </location>
</feature>
<feature type="transmembrane region" description="Helical" evidence="1">
    <location>
        <begin position="176"/>
        <end position="196"/>
    </location>
</feature>
<dbReference type="HOGENOM" id="CLU_068641_1_0_7"/>
<reference evidence="2 3" key="1">
    <citation type="submission" date="2007-05" db="EMBL/GenBank/DDBJ databases">
        <title>Complete sequence of Geobacter uraniireducens Rf4.</title>
        <authorList>
            <consortium name="US DOE Joint Genome Institute"/>
            <person name="Copeland A."/>
            <person name="Lucas S."/>
            <person name="Lapidus A."/>
            <person name="Barry K."/>
            <person name="Detter J.C."/>
            <person name="Glavina del Rio T."/>
            <person name="Hammon N."/>
            <person name="Israni S."/>
            <person name="Dalin E."/>
            <person name="Tice H."/>
            <person name="Pitluck S."/>
            <person name="Chertkov O."/>
            <person name="Brettin T."/>
            <person name="Bruce D."/>
            <person name="Han C."/>
            <person name="Schmutz J."/>
            <person name="Larimer F."/>
            <person name="Land M."/>
            <person name="Hauser L."/>
            <person name="Kyrpides N."/>
            <person name="Mikhailova N."/>
            <person name="Shelobolina E."/>
            <person name="Aklujkar M."/>
            <person name="Lovley D."/>
            <person name="Richardson P."/>
        </authorList>
    </citation>
    <scope>NUCLEOTIDE SEQUENCE [LARGE SCALE GENOMIC DNA]</scope>
    <source>
        <strain evidence="2 3">Rf4</strain>
    </source>
</reference>
<dbReference type="InterPro" id="IPR018710">
    <property type="entry name" value="DUF2232"/>
</dbReference>
<organism evidence="2 3">
    <name type="scientific">Geotalea uraniireducens (strain Rf4)</name>
    <name type="common">Geobacter uraniireducens</name>
    <dbReference type="NCBI Taxonomy" id="351605"/>
    <lineage>
        <taxon>Bacteria</taxon>
        <taxon>Pseudomonadati</taxon>
        <taxon>Thermodesulfobacteriota</taxon>
        <taxon>Desulfuromonadia</taxon>
        <taxon>Geobacterales</taxon>
        <taxon>Geobacteraceae</taxon>
        <taxon>Geotalea</taxon>
    </lineage>
</organism>
<keyword evidence="1" id="KW-1133">Transmembrane helix</keyword>
<dbReference type="EMBL" id="CP000698">
    <property type="protein sequence ID" value="ABQ27829.1"/>
    <property type="molecule type" value="Genomic_DNA"/>
</dbReference>
<dbReference type="Proteomes" id="UP000006695">
    <property type="component" value="Chromosome"/>
</dbReference>